<evidence type="ECO:0000256" key="1">
    <source>
        <dbReference type="ARBA" id="ARBA00009249"/>
    </source>
</evidence>
<evidence type="ECO:0000259" key="4">
    <source>
        <dbReference type="PROSITE" id="PS50968"/>
    </source>
</evidence>
<dbReference type="Pfam" id="PF01597">
    <property type="entry name" value="GCV_H"/>
    <property type="match status" value="1"/>
</dbReference>
<comment type="similarity">
    <text evidence="1 3">Belongs to the GcvH family.</text>
</comment>
<dbReference type="PROSITE" id="PS50968">
    <property type="entry name" value="BIOTINYL_LIPOYL"/>
    <property type="match status" value="1"/>
</dbReference>
<reference evidence="5 6" key="1">
    <citation type="submission" date="2018-05" db="EMBL/GenBank/DDBJ databases">
        <title>Complete Genome Sequences of Extremely Thermoacidophilic, Metal-Mobilizing Type-Strain Members of the Archaeal Family Sulfolobaceae: Acidianus brierleyi DSM-1651T, Acidianus sulfidivorans DSM-18786T, Metallosphaera hakonensis DSM-7519T, and Metallosphaera prunae DSM-10039T.</title>
        <authorList>
            <person name="Counts J.A."/>
            <person name="Kelly R.M."/>
        </authorList>
    </citation>
    <scope>NUCLEOTIDE SEQUENCE [LARGE SCALE GENOMIC DNA]</scope>
    <source>
        <strain evidence="5 6">HO1-1</strain>
    </source>
</reference>
<dbReference type="PROSITE" id="PS00189">
    <property type="entry name" value="LIPOYL"/>
    <property type="match status" value="1"/>
</dbReference>
<evidence type="ECO:0000256" key="2">
    <source>
        <dbReference type="ARBA" id="ARBA00022823"/>
    </source>
</evidence>
<dbReference type="STRING" id="1293036.GCA_001315825_01384"/>
<dbReference type="GeneID" id="36835855"/>
<proteinExistence type="inferred from homology"/>
<comment type="subunit">
    <text evidence="3">The glycine cleavage system is composed of four proteins: P, T, L and H.</text>
</comment>
<reference evidence="6" key="2">
    <citation type="submission" date="2020-03" db="EMBL/GenBank/DDBJ databases">
        <title>Complete Genome Sequences of Extremely Thermoacidophilic, Metal-Mobilizing Type-Strain Members of the Archaeal Family Sulfolobaceae: Acidianus brierleyi DSM-1651T, Acidianus sulfidivorans DSM-18786T, Metallosphaera hakonensis DSM-7519T, and Metallosphaera prunae DSM-10039T.</title>
        <authorList>
            <person name="Counts J.A."/>
            <person name="Kelly R.M."/>
        </authorList>
    </citation>
    <scope>NUCLEOTIDE SEQUENCE [LARGE SCALE GENOMIC DNA]</scope>
    <source>
        <strain evidence="6">HO1-1</strain>
    </source>
</reference>
<dbReference type="SUPFAM" id="SSF51230">
    <property type="entry name" value="Single hybrid motif"/>
    <property type="match status" value="1"/>
</dbReference>
<dbReference type="InterPro" id="IPR003016">
    <property type="entry name" value="2-oxoA_DH_lipoyl-BS"/>
</dbReference>
<dbReference type="EMBL" id="CP029287">
    <property type="protein sequence ID" value="AWS00104.1"/>
    <property type="molecule type" value="Genomic_DNA"/>
</dbReference>
<reference evidence="6" key="3">
    <citation type="submission" date="2020-03" db="EMBL/GenBank/DDBJ databases">
        <title>Sequencing and Assembly of Multiple Reported Metal-Biooxidizing Members of the Extremely Thermoacidophilic Archaeal Family Sulfolobaceae.</title>
        <authorList>
            <person name="Counts J.A."/>
            <person name="Kelly R.M."/>
        </authorList>
    </citation>
    <scope>NUCLEOTIDE SEQUENCE [LARGE SCALE GENOMIC DNA]</scope>
    <source>
        <strain evidence="6">HO1-1</strain>
    </source>
</reference>
<dbReference type="InterPro" id="IPR000089">
    <property type="entry name" value="Biotin_lipoyl"/>
</dbReference>
<name>A0A2U9IVU9_9CREN</name>
<feature type="modified residue" description="N6-lipoyllysine" evidence="3">
    <location>
        <position position="69"/>
    </location>
</feature>
<gene>
    <name evidence="3" type="primary">gcvH</name>
    <name evidence="5" type="ORF">DFR87_10895</name>
</gene>
<evidence type="ECO:0000313" key="5">
    <source>
        <dbReference type="EMBL" id="AWS00104.1"/>
    </source>
</evidence>
<accession>A0A2U9IVU9</accession>
<dbReference type="PANTHER" id="PTHR11715">
    <property type="entry name" value="GLYCINE CLEAVAGE SYSTEM H PROTEIN"/>
    <property type="match status" value="1"/>
</dbReference>
<comment type="cofactor">
    <cofactor evidence="3">
        <name>(R)-lipoate</name>
        <dbReference type="ChEBI" id="CHEBI:83088"/>
    </cofactor>
    <text evidence="3">Binds 1 lipoyl cofactor covalently.</text>
</comment>
<protein>
    <recommendedName>
        <fullName evidence="3">Probable glycine cleavage system H protein</fullName>
    </recommendedName>
</protein>
<dbReference type="Gene3D" id="2.40.50.100">
    <property type="match status" value="1"/>
</dbReference>
<comment type="function">
    <text evidence="3">The glycine cleavage system catalyzes the degradation of glycine. The H protein shuttles the methylamine group of glycine from the P protein to the T protein.</text>
</comment>
<dbReference type="InterPro" id="IPR033753">
    <property type="entry name" value="GCV_H/Fam206"/>
</dbReference>
<dbReference type="InterPro" id="IPR011053">
    <property type="entry name" value="Single_hybrid_motif"/>
</dbReference>
<dbReference type="HAMAP" id="MF_00272">
    <property type="entry name" value="GcvH"/>
    <property type="match status" value="1"/>
</dbReference>
<feature type="domain" description="Lipoyl-binding" evidence="4">
    <location>
        <begin position="28"/>
        <end position="109"/>
    </location>
</feature>
<dbReference type="GO" id="GO:0005960">
    <property type="term" value="C:glycine cleavage complex"/>
    <property type="evidence" value="ECO:0007669"/>
    <property type="project" value="InterPro"/>
</dbReference>
<dbReference type="PANTHER" id="PTHR11715:SF3">
    <property type="entry name" value="GLYCINE CLEAVAGE SYSTEM H PROTEIN-RELATED"/>
    <property type="match status" value="1"/>
</dbReference>
<sequence length="137" mass="15628">MQISGFSFPDDLLYDAEKHVWAKIEGNVITLGITDLGQYMTGKIFQVSAKNVGEKVNPRTPIFTVESAKWVGKFRFPIHGEVIEVNNKVLDNANFLNEDPYGTWIVKIRVEELDKKVFKPIGEVKEIFEKEASRIAR</sequence>
<dbReference type="OrthoDB" id="9810at2157"/>
<dbReference type="GO" id="GO:0005737">
    <property type="term" value="C:cytoplasm"/>
    <property type="evidence" value="ECO:0007669"/>
    <property type="project" value="TreeGrafter"/>
</dbReference>
<keyword evidence="2 3" id="KW-0450">Lipoyl</keyword>
<organism evidence="5 6">
    <name type="scientific">Metallosphaera hakonensis JCM 8857 = DSM 7519</name>
    <dbReference type="NCBI Taxonomy" id="1293036"/>
    <lineage>
        <taxon>Archaea</taxon>
        <taxon>Thermoproteota</taxon>
        <taxon>Thermoprotei</taxon>
        <taxon>Sulfolobales</taxon>
        <taxon>Sulfolobaceae</taxon>
        <taxon>Metallosphaera</taxon>
    </lineage>
</organism>
<dbReference type="GO" id="GO:0009249">
    <property type="term" value="P:protein lipoylation"/>
    <property type="evidence" value="ECO:0007669"/>
    <property type="project" value="TreeGrafter"/>
</dbReference>
<dbReference type="GO" id="GO:0019464">
    <property type="term" value="P:glycine decarboxylation via glycine cleavage system"/>
    <property type="evidence" value="ECO:0007669"/>
    <property type="project" value="UniProtKB-UniRule"/>
</dbReference>
<dbReference type="InterPro" id="IPR002930">
    <property type="entry name" value="GCV_H"/>
</dbReference>
<keyword evidence="6" id="KW-1185">Reference proteome</keyword>
<dbReference type="CDD" id="cd06848">
    <property type="entry name" value="GCS_H"/>
    <property type="match status" value="1"/>
</dbReference>
<dbReference type="RefSeq" id="WP_054836577.1">
    <property type="nucleotide sequence ID" value="NZ_BBBA01000006.1"/>
</dbReference>
<evidence type="ECO:0000313" key="6">
    <source>
        <dbReference type="Proteomes" id="UP000247586"/>
    </source>
</evidence>
<dbReference type="AlphaFoldDB" id="A0A2U9IVU9"/>
<dbReference type="KEGG" id="mhk:DFR87_10895"/>
<evidence type="ECO:0000256" key="3">
    <source>
        <dbReference type="HAMAP-Rule" id="MF_00272"/>
    </source>
</evidence>
<dbReference type="Proteomes" id="UP000247586">
    <property type="component" value="Chromosome"/>
</dbReference>